<evidence type="ECO:0000313" key="3">
    <source>
        <dbReference type="EMBL" id="CCI55283.1"/>
    </source>
</evidence>
<accession>L0P3M0</accession>
<evidence type="ECO:0000256" key="1">
    <source>
        <dbReference type="SAM" id="MobiDB-lite"/>
    </source>
</evidence>
<proteinExistence type="predicted"/>
<name>L0P3M0_PHYED</name>
<feature type="domain" description="PB1-like" evidence="2">
    <location>
        <begin position="52"/>
        <end position="148"/>
    </location>
</feature>
<dbReference type="EMBL" id="FO203436">
    <property type="protein sequence ID" value="CCI55283.1"/>
    <property type="molecule type" value="Genomic_DNA"/>
</dbReference>
<evidence type="ECO:0000259" key="2">
    <source>
        <dbReference type="Pfam" id="PF26130"/>
    </source>
</evidence>
<gene>
    <name evidence="3" type="primary">PH01B001G05.6</name>
</gene>
<dbReference type="InterPro" id="IPR058594">
    <property type="entry name" value="PB1-like_dom_pln"/>
</dbReference>
<reference evidence="3" key="1">
    <citation type="submission" date="2012-05" db="EMBL/GenBank/DDBJ databases">
        <authorList>
            <person name="Han B."/>
            <person name="Lu Y."/>
            <person name="Feng Q."/>
            <person name="Zhao Q."/>
            <person name="Lu T.T."/>
            <person name="Li Y."/>
            <person name="Liu K.Y."/>
            <person name="Huang X.H."/>
            <person name="Fan D.L."/>
            <person name="Weng Q.J."/>
            <person name="Zhang L."/>
            <person name="Lu Y.Q."/>
            <person name="Guo Y.L."/>
            <person name="Li W.J."/>
            <person name="Zhou C.C."/>
            <person name="Lu H.Y."/>
            <person name="Huang T."/>
            <person name="Zhu C.R."/>
            <person name="Zhao Y."/>
            <person name="Hu T."/>
            <person name="Yao N."/>
        </authorList>
    </citation>
    <scope>NUCLEOTIDE SEQUENCE</scope>
</reference>
<sequence length="271" mass="30545">MVPDTHPKWVVTPEELLEAQYRATFWTSRAHRYITVMISCDYSDLAMDNLDKLAVRFHFSGDLFNDGKRLHYCRGRDGMSYIDQDKLSLLEVKGHLKDHCEDVELVLMHWLFPGKVLKNGLGVLTDDKDCQTMANYITDGGVVDIFIEAVGVDVGSNGVGDKEDEDSDWEDEVEAWLQTYDDDEAVLDNASKEVEVIPMSPAETEKDITCKKKFYNALPDRKGNAQVVIFQAAPKDCGFQADSNTGSDCHPGDAETSEDDEEAAESRKRYR</sequence>
<protein>
    <submittedName>
        <fullName evidence="3">PH01B001G05.6 protein</fullName>
    </submittedName>
</protein>
<dbReference type="AlphaFoldDB" id="L0P3M0"/>
<dbReference type="Pfam" id="PF26130">
    <property type="entry name" value="PB1-like"/>
    <property type="match status" value="1"/>
</dbReference>
<feature type="region of interest" description="Disordered" evidence="1">
    <location>
        <begin position="240"/>
        <end position="271"/>
    </location>
</feature>
<organism evidence="3">
    <name type="scientific">Phyllostachys edulis</name>
    <name type="common">Tortoise shell bamboo</name>
    <name type="synonym">Bambusa edulis</name>
    <dbReference type="NCBI Taxonomy" id="38705"/>
    <lineage>
        <taxon>Eukaryota</taxon>
        <taxon>Viridiplantae</taxon>
        <taxon>Streptophyta</taxon>
        <taxon>Embryophyta</taxon>
        <taxon>Tracheophyta</taxon>
        <taxon>Spermatophyta</taxon>
        <taxon>Magnoliopsida</taxon>
        <taxon>Liliopsida</taxon>
        <taxon>Poales</taxon>
        <taxon>Poaceae</taxon>
        <taxon>BOP clade</taxon>
        <taxon>Bambusoideae</taxon>
        <taxon>Arundinarodae</taxon>
        <taxon>Arundinarieae</taxon>
        <taxon>Arundinariinae</taxon>
        <taxon>Phyllostachys</taxon>
    </lineage>
</organism>